<evidence type="ECO:0000313" key="3">
    <source>
        <dbReference type="Proteomes" id="UP000015100"/>
    </source>
</evidence>
<feature type="region of interest" description="Disordered" evidence="1">
    <location>
        <begin position="100"/>
        <end position="163"/>
    </location>
</feature>
<keyword evidence="3" id="KW-1185">Reference proteome</keyword>
<evidence type="ECO:0000256" key="1">
    <source>
        <dbReference type="SAM" id="MobiDB-lite"/>
    </source>
</evidence>
<comment type="caution">
    <text evidence="2">The sequence shown here is derived from an EMBL/GenBank/DDBJ whole genome shotgun (WGS) entry which is preliminary data.</text>
</comment>
<feature type="compositionally biased region" description="Low complexity" evidence="1">
    <location>
        <begin position="202"/>
        <end position="228"/>
    </location>
</feature>
<feature type="compositionally biased region" description="Low complexity" evidence="1">
    <location>
        <begin position="100"/>
        <end position="122"/>
    </location>
</feature>
<organism evidence="2 3">
    <name type="scientific">Dactylellina haptotyla (strain CBS 200.50)</name>
    <name type="common">Nematode-trapping fungus</name>
    <name type="synonym">Monacrosporium haptotylum</name>
    <dbReference type="NCBI Taxonomy" id="1284197"/>
    <lineage>
        <taxon>Eukaryota</taxon>
        <taxon>Fungi</taxon>
        <taxon>Dikarya</taxon>
        <taxon>Ascomycota</taxon>
        <taxon>Pezizomycotina</taxon>
        <taxon>Orbiliomycetes</taxon>
        <taxon>Orbiliales</taxon>
        <taxon>Orbiliaceae</taxon>
        <taxon>Dactylellina</taxon>
    </lineage>
</organism>
<reference evidence="2 3" key="1">
    <citation type="journal article" date="2013" name="PLoS Genet.">
        <title>Genomic mechanisms accounting for the adaptation to parasitism in nematode-trapping fungi.</title>
        <authorList>
            <person name="Meerupati T."/>
            <person name="Andersson K.M."/>
            <person name="Friman E."/>
            <person name="Kumar D."/>
            <person name="Tunlid A."/>
            <person name="Ahren D."/>
        </authorList>
    </citation>
    <scope>NUCLEOTIDE SEQUENCE [LARGE SCALE GENOMIC DNA]</scope>
    <source>
        <strain evidence="2 3">CBS 200.50</strain>
    </source>
</reference>
<dbReference type="AlphaFoldDB" id="S8AAX3"/>
<dbReference type="EMBL" id="AQGS01000437">
    <property type="protein sequence ID" value="EPS40074.1"/>
    <property type="molecule type" value="Genomic_DNA"/>
</dbReference>
<evidence type="ECO:0000313" key="2">
    <source>
        <dbReference type="EMBL" id="EPS40074.1"/>
    </source>
</evidence>
<feature type="region of interest" description="Disordered" evidence="1">
    <location>
        <begin position="188"/>
        <end position="235"/>
    </location>
</feature>
<sequence>MTATSSLPIPTPEPRRRSIWEMSFDTDFILYPDSPTLPHVLEDLDLDDITKQGISRVSSFKHQEYTPSMLMYHPYDAKAYPEPAEWEDKMFHDLASLPSQASAPSVTSTTSVNTTAAAPPASRRGSVLLTPSSGSVSFSRSDSLSRSNSSSAERSCRRQEATGYPANRRLSALLASFSFCRSQESLSQQYQHSRRYSREISPSRMTSRTSLSMATTSTTASSKSASSSMHRRRVNGKRNTAQLLSHMGECHSHYRMDGHSKDLQGVVAGIPVSAFIHPKMHIPGAIECGPVEDDGGYDDAYPLRMTRLWAFDGPKLPIEIQYDWDDAIESCESEPIS</sequence>
<feature type="compositionally biased region" description="Low complexity" evidence="1">
    <location>
        <begin position="132"/>
        <end position="153"/>
    </location>
</feature>
<protein>
    <submittedName>
        <fullName evidence="2">Uncharacterized protein</fullName>
    </submittedName>
</protein>
<gene>
    <name evidence="2" type="ORF">H072_6112</name>
</gene>
<accession>S8AAX3</accession>
<dbReference type="OrthoDB" id="5359226at2759"/>
<dbReference type="OMA" id="SAFIHPK"/>
<dbReference type="HOGENOM" id="CLU_823913_0_0_1"/>
<proteinExistence type="predicted"/>
<name>S8AAX3_DACHA</name>
<dbReference type="Proteomes" id="UP000015100">
    <property type="component" value="Unassembled WGS sequence"/>
</dbReference>
<reference evidence="3" key="2">
    <citation type="submission" date="2013-04" db="EMBL/GenBank/DDBJ databases">
        <title>Genomic mechanisms accounting for the adaptation to parasitism in nematode-trapping fungi.</title>
        <authorList>
            <person name="Ahren D.G."/>
        </authorList>
    </citation>
    <scope>NUCLEOTIDE SEQUENCE [LARGE SCALE GENOMIC DNA]</scope>
    <source>
        <strain evidence="3">CBS 200.50</strain>
    </source>
</reference>